<evidence type="ECO:0000256" key="1">
    <source>
        <dbReference type="SAM" id="MobiDB-lite"/>
    </source>
</evidence>
<dbReference type="eggNOG" id="ENOG50339XM">
    <property type="taxonomic scope" value="Bacteria"/>
</dbReference>
<dbReference type="EMBL" id="CP002292">
    <property type="protein sequence ID" value="ADP70703.1"/>
    <property type="molecule type" value="Genomic_DNA"/>
</dbReference>
<sequence length="98" mass="10575">MAGVPLLTRQAAKGAVSNQKEKPIMSNKQQPGRKPTHGVFHIRGEGKNAYWTKIGAAWIHEDGEGLNLSLDFIPTDASGRLVIRANKADAQTQGEAAR</sequence>
<evidence type="ECO:0000313" key="3">
    <source>
        <dbReference type="Proteomes" id="UP000001399"/>
    </source>
</evidence>
<keyword evidence="3" id="KW-1185">Reference proteome</keyword>
<dbReference type="STRING" id="648757.Rvan_1448"/>
<name>E3I6Q6_RHOVT</name>
<organism evidence="2 3">
    <name type="scientific">Rhodomicrobium vannielii (strain ATCC 17100 / DSM 162 / LMG 4299 / NCIMB 10020 / ATH 3.1.1)</name>
    <dbReference type="NCBI Taxonomy" id="648757"/>
    <lineage>
        <taxon>Bacteria</taxon>
        <taxon>Pseudomonadati</taxon>
        <taxon>Pseudomonadota</taxon>
        <taxon>Alphaproteobacteria</taxon>
        <taxon>Hyphomicrobiales</taxon>
        <taxon>Hyphomicrobiaceae</taxon>
        <taxon>Rhodomicrobium</taxon>
    </lineage>
</organism>
<dbReference type="HOGENOM" id="CLU_179218_1_0_5"/>
<evidence type="ECO:0000313" key="2">
    <source>
        <dbReference type="EMBL" id="ADP70703.1"/>
    </source>
</evidence>
<accession>E3I6Q6</accession>
<reference evidence="3" key="1">
    <citation type="journal article" date="2011" name="J. Bacteriol.">
        <title>Genome sequences of eight morphologically diverse alphaproteobacteria.</title>
        <authorList>
            <consortium name="US DOE Joint Genome Institute"/>
            <person name="Brown P.J."/>
            <person name="Kysela D.T."/>
            <person name="Buechlein A."/>
            <person name="Hemmerich C."/>
            <person name="Brun Y.V."/>
        </authorList>
    </citation>
    <scope>NUCLEOTIDE SEQUENCE [LARGE SCALE GENOMIC DNA]</scope>
    <source>
        <strain evidence="3">ATCC 17100 / ATH 3.1.1 / DSM 162 / LMG 4299</strain>
    </source>
</reference>
<dbReference type="Proteomes" id="UP000001399">
    <property type="component" value="Chromosome"/>
</dbReference>
<proteinExistence type="predicted"/>
<protein>
    <submittedName>
        <fullName evidence="2">Uncharacterized protein</fullName>
    </submittedName>
</protein>
<feature type="region of interest" description="Disordered" evidence="1">
    <location>
        <begin position="1"/>
        <end position="39"/>
    </location>
</feature>
<gene>
    <name evidence="2" type="ordered locus">Rvan_1448</name>
</gene>
<dbReference type="KEGG" id="rva:Rvan_1448"/>
<dbReference type="AlphaFoldDB" id="E3I6Q6"/>